<evidence type="ECO:0000313" key="3">
    <source>
        <dbReference type="EMBL" id="GGY83487.1"/>
    </source>
</evidence>
<keyword evidence="4" id="KW-1185">Reference proteome</keyword>
<dbReference type="RefSeq" id="WP_189420151.1">
    <property type="nucleotide sequence ID" value="NZ_BMYZ01000003.1"/>
</dbReference>
<evidence type="ECO:0000256" key="1">
    <source>
        <dbReference type="ARBA" id="ARBA00022603"/>
    </source>
</evidence>
<dbReference type="EMBL" id="BMYZ01000003">
    <property type="protein sequence ID" value="GGY83487.1"/>
    <property type="molecule type" value="Genomic_DNA"/>
</dbReference>
<reference evidence="4" key="1">
    <citation type="journal article" date="2019" name="Int. J. Syst. Evol. Microbiol.">
        <title>The Global Catalogue of Microorganisms (GCM) 10K type strain sequencing project: providing services to taxonomists for standard genome sequencing and annotation.</title>
        <authorList>
            <consortium name="The Broad Institute Genomics Platform"/>
            <consortium name="The Broad Institute Genome Sequencing Center for Infectious Disease"/>
            <person name="Wu L."/>
            <person name="Ma J."/>
        </authorList>
    </citation>
    <scope>NUCLEOTIDE SEQUENCE [LARGE SCALE GENOMIC DNA]</scope>
    <source>
        <strain evidence="4">KCTC 32239</strain>
    </source>
</reference>
<dbReference type="PANTHER" id="PTHR40048">
    <property type="entry name" value="RHAMNOSYL O-METHYLTRANSFERASE"/>
    <property type="match status" value="1"/>
</dbReference>
<protein>
    <recommendedName>
        <fullName evidence="5">Class I SAM-dependent methyltransferase</fullName>
    </recommendedName>
</protein>
<evidence type="ECO:0000313" key="4">
    <source>
        <dbReference type="Proteomes" id="UP000619761"/>
    </source>
</evidence>
<dbReference type="InterPro" id="IPR029063">
    <property type="entry name" value="SAM-dependent_MTases_sf"/>
</dbReference>
<accession>A0ABQ3B7H2</accession>
<dbReference type="PANTHER" id="PTHR40048:SF1">
    <property type="entry name" value="RHAMNOSYL O-METHYLTRANSFERASE"/>
    <property type="match status" value="1"/>
</dbReference>
<sequence>MLPNSVDLPLDINSVKGFLDDDEAKALYQHAIAAAQRGPILEVGSYCGKSTVYLGAACKQHNSVLFAVDHHRGSEEHQLGEEYHDPDLYDVRFKKMDSFPEFRHTLARANLEEVVVPIVAPSVLAARFWSTPLAMVFIDGGHSMEAALNDYRCWSGHVMRGGLLVIHDVFPNPADGGRPPYEIWKLAQESGLFEALPLVKSLGVLKRL</sequence>
<evidence type="ECO:0008006" key="5">
    <source>
        <dbReference type="Google" id="ProtNLM"/>
    </source>
</evidence>
<proteinExistence type="predicted"/>
<dbReference type="SUPFAM" id="SSF53335">
    <property type="entry name" value="S-adenosyl-L-methionine-dependent methyltransferases"/>
    <property type="match status" value="1"/>
</dbReference>
<dbReference type="Gene3D" id="3.40.50.150">
    <property type="entry name" value="Vaccinia Virus protein VP39"/>
    <property type="match status" value="1"/>
</dbReference>
<name>A0ABQ3B7H2_9GAMM</name>
<keyword evidence="2" id="KW-0808">Transferase</keyword>
<dbReference type="Pfam" id="PF13578">
    <property type="entry name" value="Methyltransf_24"/>
    <property type="match status" value="1"/>
</dbReference>
<dbReference type="Proteomes" id="UP000619761">
    <property type="component" value="Unassembled WGS sequence"/>
</dbReference>
<organism evidence="3 4">
    <name type="scientific">Cellvibrio zantedeschiae</name>
    <dbReference type="NCBI Taxonomy" id="1237077"/>
    <lineage>
        <taxon>Bacteria</taxon>
        <taxon>Pseudomonadati</taxon>
        <taxon>Pseudomonadota</taxon>
        <taxon>Gammaproteobacteria</taxon>
        <taxon>Cellvibrionales</taxon>
        <taxon>Cellvibrionaceae</taxon>
        <taxon>Cellvibrio</taxon>
    </lineage>
</organism>
<comment type="caution">
    <text evidence="3">The sequence shown here is derived from an EMBL/GenBank/DDBJ whole genome shotgun (WGS) entry which is preliminary data.</text>
</comment>
<keyword evidence="1" id="KW-0489">Methyltransferase</keyword>
<gene>
    <name evidence="3" type="ORF">GCM10011613_30480</name>
</gene>
<evidence type="ECO:0000256" key="2">
    <source>
        <dbReference type="ARBA" id="ARBA00022679"/>
    </source>
</evidence>